<proteinExistence type="predicted"/>
<dbReference type="EMBL" id="KV425561">
    <property type="protein sequence ID" value="KZT27527.1"/>
    <property type="molecule type" value="Genomic_DNA"/>
</dbReference>
<evidence type="ECO:0000313" key="1">
    <source>
        <dbReference type="EMBL" id="KZT27527.1"/>
    </source>
</evidence>
<evidence type="ECO:0000313" key="2">
    <source>
        <dbReference type="Proteomes" id="UP000076761"/>
    </source>
</evidence>
<sequence>MRKHLGEFHPEEWIDTCDRMGIRIKAQQSQHVVAAFCRRHNQHDLLNEMTNAMSTDRPLFSGEAFLDAIVEFIVADDQSINVIECRQLRNIFLLLCKELQDSDIPHRTTVRNCIFQLWEEYIRDLSSEMKVCFHHTPGHHTGELLAQIFLRVLDRFGVAAKIGWITLDNASPNDTFVETLEQELACRGIEFDKVTRRIRYVI</sequence>
<protein>
    <submittedName>
        <fullName evidence="1">Uncharacterized protein</fullName>
    </submittedName>
</protein>
<gene>
    <name evidence="1" type="ORF">NEOLEDRAFT_1189648</name>
</gene>
<keyword evidence="2" id="KW-1185">Reference proteome</keyword>
<accession>A0A165U252</accession>
<dbReference type="Proteomes" id="UP000076761">
    <property type="component" value="Unassembled WGS sequence"/>
</dbReference>
<name>A0A165U252_9AGAM</name>
<dbReference type="InParanoid" id="A0A165U252"/>
<organism evidence="1 2">
    <name type="scientific">Neolentinus lepideus HHB14362 ss-1</name>
    <dbReference type="NCBI Taxonomy" id="1314782"/>
    <lineage>
        <taxon>Eukaryota</taxon>
        <taxon>Fungi</taxon>
        <taxon>Dikarya</taxon>
        <taxon>Basidiomycota</taxon>
        <taxon>Agaricomycotina</taxon>
        <taxon>Agaricomycetes</taxon>
        <taxon>Gloeophyllales</taxon>
        <taxon>Gloeophyllaceae</taxon>
        <taxon>Neolentinus</taxon>
    </lineage>
</organism>
<reference evidence="1 2" key="1">
    <citation type="journal article" date="2016" name="Mol. Biol. Evol.">
        <title>Comparative Genomics of Early-Diverging Mushroom-Forming Fungi Provides Insights into the Origins of Lignocellulose Decay Capabilities.</title>
        <authorList>
            <person name="Nagy L.G."/>
            <person name="Riley R."/>
            <person name="Tritt A."/>
            <person name="Adam C."/>
            <person name="Daum C."/>
            <person name="Floudas D."/>
            <person name="Sun H."/>
            <person name="Yadav J.S."/>
            <person name="Pangilinan J."/>
            <person name="Larsson K.H."/>
            <person name="Matsuura K."/>
            <person name="Barry K."/>
            <person name="Labutti K."/>
            <person name="Kuo R."/>
            <person name="Ohm R.A."/>
            <person name="Bhattacharya S.S."/>
            <person name="Shirouzu T."/>
            <person name="Yoshinaga Y."/>
            <person name="Martin F.M."/>
            <person name="Grigoriev I.V."/>
            <person name="Hibbett D.S."/>
        </authorList>
    </citation>
    <scope>NUCLEOTIDE SEQUENCE [LARGE SCALE GENOMIC DNA]</scope>
    <source>
        <strain evidence="1 2">HHB14362 ss-1</strain>
    </source>
</reference>
<dbReference type="AlphaFoldDB" id="A0A165U252"/>
<dbReference type="OrthoDB" id="3250324at2759"/>